<feature type="compositionally biased region" description="Polar residues" evidence="1">
    <location>
        <begin position="130"/>
        <end position="141"/>
    </location>
</feature>
<accession>A0A9N9Y2V7</accession>
<feature type="compositionally biased region" description="Basic and acidic residues" evidence="1">
    <location>
        <begin position="149"/>
        <end position="160"/>
    </location>
</feature>
<organism evidence="2 3">
    <name type="scientific">Clonostachys byssicola</name>
    <dbReference type="NCBI Taxonomy" id="160290"/>
    <lineage>
        <taxon>Eukaryota</taxon>
        <taxon>Fungi</taxon>
        <taxon>Dikarya</taxon>
        <taxon>Ascomycota</taxon>
        <taxon>Pezizomycotina</taxon>
        <taxon>Sordariomycetes</taxon>
        <taxon>Hypocreomycetidae</taxon>
        <taxon>Hypocreales</taxon>
        <taxon>Bionectriaceae</taxon>
        <taxon>Clonostachys</taxon>
    </lineage>
</organism>
<feature type="region of interest" description="Disordered" evidence="1">
    <location>
        <begin position="122"/>
        <end position="182"/>
    </location>
</feature>
<keyword evidence="3" id="KW-1185">Reference proteome</keyword>
<reference evidence="3" key="1">
    <citation type="submission" date="2019-06" db="EMBL/GenBank/DDBJ databases">
        <authorList>
            <person name="Broberg M."/>
        </authorList>
    </citation>
    <scope>NUCLEOTIDE SEQUENCE [LARGE SCALE GENOMIC DNA]</scope>
</reference>
<evidence type="ECO:0000256" key="1">
    <source>
        <dbReference type="SAM" id="MobiDB-lite"/>
    </source>
</evidence>
<reference evidence="2 3" key="2">
    <citation type="submission" date="2021-10" db="EMBL/GenBank/DDBJ databases">
        <authorList>
            <person name="Piombo E."/>
        </authorList>
    </citation>
    <scope>NUCLEOTIDE SEQUENCE [LARGE SCALE GENOMIC DNA]</scope>
</reference>
<dbReference type="EMBL" id="CABFNO020001481">
    <property type="protein sequence ID" value="CAG9992188.1"/>
    <property type="molecule type" value="Genomic_DNA"/>
</dbReference>
<proteinExistence type="predicted"/>
<feature type="compositionally biased region" description="Polar residues" evidence="1">
    <location>
        <begin position="498"/>
        <end position="511"/>
    </location>
</feature>
<dbReference type="AlphaFoldDB" id="A0A9N9Y2V7"/>
<name>A0A9N9Y2V7_9HYPO</name>
<evidence type="ECO:0000313" key="3">
    <source>
        <dbReference type="Proteomes" id="UP000754883"/>
    </source>
</evidence>
<evidence type="ECO:0000313" key="2">
    <source>
        <dbReference type="EMBL" id="CAG9992188.1"/>
    </source>
</evidence>
<sequence length="702" mass="78303">MESSSIHTDQKRIVEALNAVAVVAQFVKRAKQPTLLHEEESKKQKRSILDNLKALQQLADEDNDAELENLIDIGVQWKDYNKQRGKDALAREDDQYLNDLINKSLQSLERASAFVKSLRRPIADPETCRQRPTSPQGSAENEQPPIRETQSRSEAHHDSEPLNDQSDTFPPTPGPSQSPVSNKRRFVTALDEPPTPIAGPTIDFEEVYQGGNGLVRYTIIDEAHTLSANPAVSGRWWILRCVKCGWHGAYQRNRMLEFGKRHAPGCFREFKYTGKGSVIDLLGVLVLNCDPGLFAMNNDDVKKALIDKSYEPAYRSRNKRKRMNVTVPQRESNEPPIITDPKVGILYLAHRRDGPLFGAIVLPLGDFRSRVGIRGSIYDPQPFKALPNCYRFHTGQRKFFWADGYEDDGENVTMRQFPVYYLDGPSVEMGHVRWVSAVDLEPFDIKKVATGYEKPTKEYTQFCQCNNGIKPFSYELSKEEWPSGNSDHGQSFEAVNGDQESNRPTEPTSESPIVIEDDEDDEALSSGPDTSRPEEEQTPFDPISGTQAPVHPTNLESHNQVDDEANGSDTPAPNISNTERFPSPQFYIPSEMDMDEEIPEEEQTVPPGHKAPEALMDLGSCASATASPVANRTRAATMQAIKSEHDQGANANSVPHNFPSAASSRPTVQRHEYGSGFSHYQFAANSPQFSVHGSDISAIHGL</sequence>
<dbReference type="OrthoDB" id="4835412at2759"/>
<comment type="caution">
    <text evidence="2">The sequence shown here is derived from an EMBL/GenBank/DDBJ whole genome shotgun (WGS) entry which is preliminary data.</text>
</comment>
<protein>
    <submittedName>
        <fullName evidence="2">Uncharacterized protein</fullName>
    </submittedName>
</protein>
<feature type="region of interest" description="Disordered" evidence="1">
    <location>
        <begin position="478"/>
        <end position="587"/>
    </location>
</feature>
<feature type="compositionally biased region" description="Polar residues" evidence="1">
    <location>
        <begin position="567"/>
        <end position="580"/>
    </location>
</feature>
<gene>
    <name evidence="2" type="ORF">CBYS24578_00015108</name>
</gene>
<dbReference type="Proteomes" id="UP000754883">
    <property type="component" value="Unassembled WGS sequence"/>
</dbReference>